<organism evidence="1 2">
    <name type="scientific">Teladorsagia circumcincta</name>
    <name type="common">Brown stomach worm</name>
    <name type="synonym">Ostertagia circumcincta</name>
    <dbReference type="NCBI Taxonomy" id="45464"/>
    <lineage>
        <taxon>Eukaryota</taxon>
        <taxon>Metazoa</taxon>
        <taxon>Ecdysozoa</taxon>
        <taxon>Nematoda</taxon>
        <taxon>Chromadorea</taxon>
        <taxon>Rhabditida</taxon>
        <taxon>Rhabditina</taxon>
        <taxon>Rhabditomorpha</taxon>
        <taxon>Strongyloidea</taxon>
        <taxon>Trichostrongylidae</taxon>
        <taxon>Teladorsagia</taxon>
    </lineage>
</organism>
<evidence type="ECO:0000313" key="1">
    <source>
        <dbReference type="EMBL" id="PIO67640.1"/>
    </source>
</evidence>
<protein>
    <submittedName>
        <fullName evidence="1">Uncharacterized protein</fullName>
    </submittedName>
</protein>
<dbReference type="AlphaFoldDB" id="A0A2G9UDT3"/>
<keyword evidence="2" id="KW-1185">Reference proteome</keyword>
<sequence>MDLEVDLVAVEYYLIELSTIIEQTATQLGSVIDFIDLTNDAVLVKHLYTKTFIQKLKGCEEFGVDAVKLLACVSSTVALIDELETRVTTLQSVVHYLKKMCDLF</sequence>
<gene>
    <name evidence="1" type="ORF">TELCIR_10602</name>
</gene>
<dbReference type="EMBL" id="KZ347483">
    <property type="protein sequence ID" value="PIO67640.1"/>
    <property type="molecule type" value="Genomic_DNA"/>
</dbReference>
<evidence type="ECO:0000313" key="2">
    <source>
        <dbReference type="Proteomes" id="UP000230423"/>
    </source>
</evidence>
<proteinExistence type="predicted"/>
<accession>A0A2G9UDT3</accession>
<dbReference type="Proteomes" id="UP000230423">
    <property type="component" value="Unassembled WGS sequence"/>
</dbReference>
<reference evidence="1 2" key="1">
    <citation type="submission" date="2015-09" db="EMBL/GenBank/DDBJ databases">
        <title>Draft genome of the parasitic nematode Teladorsagia circumcincta isolate WARC Sus (inbred).</title>
        <authorList>
            <person name="Mitreva M."/>
        </authorList>
    </citation>
    <scope>NUCLEOTIDE SEQUENCE [LARGE SCALE GENOMIC DNA]</scope>
    <source>
        <strain evidence="1 2">S</strain>
    </source>
</reference>
<name>A0A2G9UDT3_TELCI</name>